<evidence type="ECO:0000313" key="2">
    <source>
        <dbReference type="Proteomes" id="UP000004690"/>
    </source>
</evidence>
<keyword evidence="2" id="KW-1185">Reference proteome</keyword>
<dbReference type="Proteomes" id="UP000004690">
    <property type="component" value="Unassembled WGS sequence"/>
</dbReference>
<reference evidence="1 2" key="1">
    <citation type="submission" date="2012-02" db="EMBL/GenBank/DDBJ databases">
        <title>Improved High-Quality Draft genome of Joostella marina DSM 19592.</title>
        <authorList>
            <consortium name="US DOE Joint Genome Institute (JGI-PGF)"/>
            <person name="Lucas S."/>
            <person name="Copeland A."/>
            <person name="Lapidus A."/>
            <person name="Bruce D."/>
            <person name="Goodwin L."/>
            <person name="Pitluck S."/>
            <person name="Peters L."/>
            <person name="Chertkov O."/>
            <person name="Ovchinnikova G."/>
            <person name="Kyrpides N."/>
            <person name="Mavromatis K."/>
            <person name="Detter J.C."/>
            <person name="Han C."/>
            <person name="Land M."/>
            <person name="Hauser L."/>
            <person name="Markowitz V."/>
            <person name="Cheng J.-F."/>
            <person name="Hugenholtz P."/>
            <person name="Woyke T."/>
            <person name="Wu D."/>
            <person name="Tindall B."/>
            <person name="Brambilla E."/>
            <person name="Klenk H.-P."/>
            <person name="Eisen J.A."/>
        </authorList>
    </citation>
    <scope>NUCLEOTIDE SEQUENCE [LARGE SCALE GENOMIC DNA]</scope>
    <source>
        <strain evidence="1 2">DSM 19592</strain>
    </source>
</reference>
<evidence type="ECO:0000313" key="1">
    <source>
        <dbReference type="EMBL" id="EIJ40109.1"/>
    </source>
</evidence>
<dbReference type="EMBL" id="JH651379">
    <property type="protein sequence ID" value="EIJ40109.1"/>
    <property type="molecule type" value="Genomic_DNA"/>
</dbReference>
<organism evidence="1 2">
    <name type="scientific">Galbibacter orientalis DSM 19592</name>
    <dbReference type="NCBI Taxonomy" id="926559"/>
    <lineage>
        <taxon>Bacteria</taxon>
        <taxon>Pseudomonadati</taxon>
        <taxon>Bacteroidota</taxon>
        <taxon>Flavobacteriia</taxon>
        <taxon>Flavobacteriales</taxon>
        <taxon>Flavobacteriaceae</taxon>
        <taxon>Galbibacter</taxon>
    </lineage>
</organism>
<dbReference type="AlphaFoldDB" id="I3C916"/>
<accession>I3C916</accession>
<proteinExistence type="predicted"/>
<dbReference type="eggNOG" id="COG2203">
    <property type="taxonomic scope" value="Bacteria"/>
</dbReference>
<dbReference type="HOGENOM" id="CLU_018532_0_0_10"/>
<evidence type="ECO:0008006" key="3">
    <source>
        <dbReference type="Google" id="ProtNLM"/>
    </source>
</evidence>
<gene>
    <name evidence="1" type="ORF">JoomaDRAFT_3162</name>
</gene>
<sequence length="781" mass="90564">MKRHIPTGPFKPIISFKVLAAKLKDLLASSNSIERFQAEQILAILDKTPDLVNGMRDYKVFNSYKEEVAQLMSVLFPSALSGNEIKAAVFPFSNQFFYASKRFLDISKQTTTDIEEVFRKLYQKNENVVNLNPYAIILNQYYGYNVDFERPKHIKLEGVNGKTRTYRVAFNADFIGMYPNENAIEITPEILDILLSNADDEEVWQSYFPNDSWIIEGFGILNMIDVTLDDQIDTFKTHLIQPNNKSFKYLLEDIRAIFNIPNLRLGSYKVDHNKIIPPYDKNFEMLTLSSEEIIETSNYACTEMNNLLFDECKPAIIANVENYHKKNNGNRLSKALLERGLKSAALLPISIEGKLSFIIELATPEINQINAINMVKLDSIIPFILSYSKRSVNEFQNEVSAVIQQECTSIHPSVEWRFEEEAARYIYRRNMGESPSFKEIAFKDVYPLYGQVDIVGSSIARNEAIREDLTNQLMQSSVLLEARVKHDKLPFYEQLIFQIAKYLKELNENFNASTEQEITIFFENQLYPLFKHIQASKKASKDIDAFLALLEEENKTFYIARKAYDTAVDAINKLFSNFMDKKQKEAQQMFPHYFEKYKTDGLEHNMYVGQSIVKHLTYHDTVLYNLRLWQLQVTCEMEAMYYQQQKDFPLPLEVASLILAYDIPITIQYRIDEKHFDVDGAYNVRYEMIKKRIDKAHIKGTNERLTQPHKLCVVFSSTAIEREYLAYFEFLKSKNYIGEHIEILELEELQGASGIKALRAELNPNLQKVSDVFTVKDLQSV</sequence>
<dbReference type="RefSeq" id="WP_008614105.1">
    <property type="nucleotide sequence ID" value="NZ_JH651379.1"/>
</dbReference>
<name>I3C916_9FLAO</name>
<dbReference type="STRING" id="926559.JoomaDRAFT_3162"/>
<protein>
    <recommendedName>
        <fullName evidence="3">GAF domain-containing protein</fullName>
    </recommendedName>
</protein>